<dbReference type="PANTHER" id="PTHR43292:SF3">
    <property type="entry name" value="ACYL-COA DEHYDROGENASE FADE29"/>
    <property type="match status" value="1"/>
</dbReference>
<dbReference type="Proteomes" id="UP000198802">
    <property type="component" value="Unassembled WGS sequence"/>
</dbReference>
<dbReference type="Gene3D" id="2.40.110.10">
    <property type="entry name" value="Butyryl-CoA Dehydrogenase, subunit A, domain 2"/>
    <property type="match status" value="1"/>
</dbReference>
<evidence type="ECO:0000259" key="9">
    <source>
        <dbReference type="Pfam" id="PF02771"/>
    </source>
</evidence>
<dbReference type="InterPro" id="IPR036250">
    <property type="entry name" value="AcylCo_DH-like_C"/>
</dbReference>
<reference evidence="11" key="1">
    <citation type="submission" date="2015-11" db="EMBL/GenBank/DDBJ databases">
        <authorList>
            <person name="Varghese N."/>
        </authorList>
    </citation>
    <scope>NUCLEOTIDE SEQUENCE [LARGE SCALE GENOMIC DNA]</scope>
    <source>
        <strain evidence="11">DSM 45899</strain>
    </source>
</reference>
<keyword evidence="3 6" id="KW-0285">Flavoprotein</keyword>
<dbReference type="InterPro" id="IPR013786">
    <property type="entry name" value="AcylCoA_DH/ox_N"/>
</dbReference>
<evidence type="ECO:0000259" key="7">
    <source>
        <dbReference type="Pfam" id="PF00441"/>
    </source>
</evidence>
<dbReference type="SUPFAM" id="SSF56645">
    <property type="entry name" value="Acyl-CoA dehydrogenase NM domain-like"/>
    <property type="match status" value="1"/>
</dbReference>
<dbReference type="RefSeq" id="WP_242666324.1">
    <property type="nucleotide sequence ID" value="NZ_FAOZ01000012.1"/>
</dbReference>
<comment type="cofactor">
    <cofactor evidence="1 6">
        <name>FAD</name>
        <dbReference type="ChEBI" id="CHEBI:57692"/>
    </cofactor>
</comment>
<dbReference type="PANTHER" id="PTHR43292">
    <property type="entry name" value="ACYL-COA DEHYDROGENASE"/>
    <property type="match status" value="1"/>
</dbReference>
<organism evidence="10 11">
    <name type="scientific">Parafrankia irregularis</name>
    <dbReference type="NCBI Taxonomy" id="795642"/>
    <lineage>
        <taxon>Bacteria</taxon>
        <taxon>Bacillati</taxon>
        <taxon>Actinomycetota</taxon>
        <taxon>Actinomycetes</taxon>
        <taxon>Frankiales</taxon>
        <taxon>Frankiaceae</taxon>
        <taxon>Parafrankia</taxon>
    </lineage>
</organism>
<keyword evidence="4 6" id="KW-0274">FAD</keyword>
<dbReference type="AlphaFoldDB" id="A0A0S4QPB5"/>
<feature type="domain" description="Acyl-CoA dehydrogenase/oxidase C-terminal" evidence="7">
    <location>
        <begin position="252"/>
        <end position="405"/>
    </location>
</feature>
<dbReference type="InterPro" id="IPR052161">
    <property type="entry name" value="Mycobact_Acyl-CoA_DH"/>
</dbReference>
<dbReference type="InterPro" id="IPR009075">
    <property type="entry name" value="AcylCo_DH/oxidase_C"/>
</dbReference>
<dbReference type="EMBL" id="FAOZ01000012">
    <property type="protein sequence ID" value="CUU57495.1"/>
    <property type="molecule type" value="Genomic_DNA"/>
</dbReference>
<dbReference type="Pfam" id="PF02771">
    <property type="entry name" value="Acyl-CoA_dh_N"/>
    <property type="match status" value="1"/>
</dbReference>
<dbReference type="InterPro" id="IPR009100">
    <property type="entry name" value="AcylCoA_DH/oxidase_NM_dom_sf"/>
</dbReference>
<proteinExistence type="inferred from homology"/>
<evidence type="ECO:0000256" key="3">
    <source>
        <dbReference type="ARBA" id="ARBA00022630"/>
    </source>
</evidence>
<evidence type="ECO:0000313" key="11">
    <source>
        <dbReference type="Proteomes" id="UP000198802"/>
    </source>
</evidence>
<dbReference type="InterPro" id="IPR006091">
    <property type="entry name" value="Acyl-CoA_Oxase/DH_mid-dom"/>
</dbReference>
<accession>A0A0S4QPB5</accession>
<keyword evidence="11" id="KW-1185">Reference proteome</keyword>
<dbReference type="InterPro" id="IPR037069">
    <property type="entry name" value="AcylCoA_DH/ox_N_sf"/>
</dbReference>
<keyword evidence="5 6" id="KW-0560">Oxidoreductase</keyword>
<sequence>MTTGDVTTGDATTGDATTGRAIGLDEFRAEIRAWLAANLERKAPGAGDGGEARSDEQVAAARPLQRKLFDAGYAGLSFPREYGGRGLTGEYERVFREEARDYATPQFGGAGHVTFTAIARSMLAHASADFLSRHIPPILAGERLWCQFYSEPEAGSDLAGIRTTARRDGDRWVLNGSKIWSTGAHQADYAMCLARTDWDVPKHQGLTWFAVPTGAPGVTVRPIRQINGASGFCEAFLDDVVVTDEDIIGEVNQGWSVAQTMLVYERGAGSSSGVRVEPRELAPDLVELARRAGRLDDPLARQAIATAHINDYAQYHLGRRIAARLRSSAQPQPAVAAYGKLAAGVLSPIRARIGVEIGGAEALLWPEGADEAAALPATTYLNGRMVAIAAGTNEVQRNGIGERVLGLPREPSFDARKPFRDVVRDARSWDGRIG</sequence>
<dbReference type="GO" id="GO:0016627">
    <property type="term" value="F:oxidoreductase activity, acting on the CH-CH group of donors"/>
    <property type="evidence" value="ECO:0007669"/>
    <property type="project" value="InterPro"/>
</dbReference>
<dbReference type="Gene3D" id="1.10.540.10">
    <property type="entry name" value="Acyl-CoA dehydrogenase/oxidase, N-terminal domain"/>
    <property type="match status" value="1"/>
</dbReference>
<dbReference type="GO" id="GO:0005886">
    <property type="term" value="C:plasma membrane"/>
    <property type="evidence" value="ECO:0007669"/>
    <property type="project" value="TreeGrafter"/>
</dbReference>
<evidence type="ECO:0000259" key="8">
    <source>
        <dbReference type="Pfam" id="PF02770"/>
    </source>
</evidence>
<evidence type="ECO:0000256" key="2">
    <source>
        <dbReference type="ARBA" id="ARBA00009347"/>
    </source>
</evidence>
<evidence type="ECO:0000256" key="5">
    <source>
        <dbReference type="ARBA" id="ARBA00023002"/>
    </source>
</evidence>
<dbReference type="GO" id="GO:0050660">
    <property type="term" value="F:flavin adenine dinucleotide binding"/>
    <property type="evidence" value="ECO:0007669"/>
    <property type="project" value="InterPro"/>
</dbReference>
<evidence type="ECO:0000256" key="1">
    <source>
        <dbReference type="ARBA" id="ARBA00001974"/>
    </source>
</evidence>
<dbReference type="FunFam" id="2.40.110.10:FF:000011">
    <property type="entry name" value="Acyl-CoA dehydrogenase FadE34"/>
    <property type="match status" value="1"/>
</dbReference>
<evidence type="ECO:0000256" key="6">
    <source>
        <dbReference type="RuleBase" id="RU362125"/>
    </source>
</evidence>
<dbReference type="SUPFAM" id="SSF47203">
    <property type="entry name" value="Acyl-CoA dehydrogenase C-terminal domain-like"/>
    <property type="match status" value="1"/>
</dbReference>
<comment type="similarity">
    <text evidence="2 6">Belongs to the acyl-CoA dehydrogenase family.</text>
</comment>
<feature type="domain" description="Acyl-CoA oxidase/dehydrogenase middle" evidence="8">
    <location>
        <begin position="146"/>
        <end position="240"/>
    </location>
</feature>
<protein>
    <submittedName>
        <fullName evidence="10">Acyl-CoA dehydrogenase</fullName>
    </submittedName>
</protein>
<name>A0A0S4QPB5_9ACTN</name>
<evidence type="ECO:0000256" key="4">
    <source>
        <dbReference type="ARBA" id="ARBA00022827"/>
    </source>
</evidence>
<evidence type="ECO:0000313" key="10">
    <source>
        <dbReference type="EMBL" id="CUU57495.1"/>
    </source>
</evidence>
<dbReference type="InterPro" id="IPR046373">
    <property type="entry name" value="Acyl-CoA_Oxase/DH_mid-dom_sf"/>
</dbReference>
<dbReference type="Gene3D" id="1.20.140.10">
    <property type="entry name" value="Butyryl-CoA Dehydrogenase, subunit A, domain 3"/>
    <property type="match status" value="1"/>
</dbReference>
<feature type="domain" description="Acyl-CoA dehydrogenase/oxidase N-terminal" evidence="9">
    <location>
        <begin position="26"/>
        <end position="142"/>
    </location>
</feature>
<dbReference type="Pfam" id="PF00441">
    <property type="entry name" value="Acyl-CoA_dh_1"/>
    <property type="match status" value="1"/>
</dbReference>
<dbReference type="Pfam" id="PF02770">
    <property type="entry name" value="Acyl-CoA_dh_M"/>
    <property type="match status" value="1"/>
</dbReference>
<gene>
    <name evidence="10" type="ORF">Ga0074812_112155</name>
</gene>